<reference evidence="6" key="1">
    <citation type="journal article" date="2020" name="ISME J.">
        <title>Gammaproteobacteria mediating utilization of methyl-, sulfur- and petroleum organic compounds in deep ocean hydrothermal plumes.</title>
        <authorList>
            <person name="Zhou Z."/>
            <person name="Liu Y."/>
            <person name="Pan J."/>
            <person name="Cron B.R."/>
            <person name="Toner B.M."/>
            <person name="Anantharaman K."/>
            <person name="Breier J.A."/>
            <person name="Dick G.J."/>
            <person name="Li M."/>
        </authorList>
    </citation>
    <scope>NUCLEOTIDE SEQUENCE</scope>
    <source>
        <strain evidence="6">SZUA-1534</strain>
    </source>
</reference>
<evidence type="ECO:0000313" key="7">
    <source>
        <dbReference type="Proteomes" id="UP000623215"/>
    </source>
</evidence>
<keyword evidence="2" id="KW-1003">Cell membrane</keyword>
<evidence type="ECO:0000313" key="6">
    <source>
        <dbReference type="EMBL" id="HIQ32632.1"/>
    </source>
</evidence>
<name>A0A833EDF5_9EURY</name>
<dbReference type="EMBL" id="DQVW01000074">
    <property type="protein sequence ID" value="HIQ32632.1"/>
    <property type="molecule type" value="Genomic_DNA"/>
</dbReference>
<dbReference type="GO" id="GO:0008324">
    <property type="term" value="F:monoatomic cation transmembrane transporter activity"/>
    <property type="evidence" value="ECO:0007669"/>
    <property type="project" value="InterPro"/>
</dbReference>
<dbReference type="Pfam" id="PF01899">
    <property type="entry name" value="MNHE"/>
    <property type="match status" value="1"/>
</dbReference>
<sequence length="111" mass="12727">MDNYNFYRDTMILDLLKYLFVLVKALSEAWLDVIKRCISGEINPQVVEIETEIESLIGQVVLACSITLTPGTLTIDLDPERRVLKVATIVPIKREDIVPFEPYIKKIFDRG</sequence>
<accession>A0A833EDF5</accession>
<evidence type="ECO:0000256" key="5">
    <source>
        <dbReference type="ARBA" id="ARBA00023136"/>
    </source>
</evidence>
<comment type="subcellular location">
    <subcellularLocation>
        <location evidence="1">Cell membrane</location>
        <topology evidence="1">Multi-pass membrane protein</topology>
    </subcellularLocation>
</comment>
<evidence type="ECO:0000256" key="4">
    <source>
        <dbReference type="ARBA" id="ARBA00022989"/>
    </source>
</evidence>
<proteinExistence type="predicted"/>
<dbReference type="AlphaFoldDB" id="A0A833EDF5"/>
<dbReference type="PANTHER" id="PTHR34584">
    <property type="entry name" value="NA(+)/H(+) ANTIPORTER SUBUNIT E1"/>
    <property type="match status" value="1"/>
</dbReference>
<gene>
    <name evidence="6" type="ORF">EYH55_04040</name>
</gene>
<dbReference type="NCBIfam" id="NF004922">
    <property type="entry name" value="PRK06279.1"/>
    <property type="match status" value="1"/>
</dbReference>
<comment type="caution">
    <text evidence="6">The sequence shown here is derived from an EMBL/GenBank/DDBJ whole genome shotgun (WGS) entry which is preliminary data.</text>
</comment>
<keyword evidence="5" id="KW-0472">Membrane</keyword>
<protein>
    <submittedName>
        <fullName evidence="6">Cation:proton antiporter</fullName>
    </submittedName>
</protein>
<organism evidence="6 7">
    <name type="scientific">Methanothermococcus okinawensis</name>
    <dbReference type="NCBI Taxonomy" id="155863"/>
    <lineage>
        <taxon>Archaea</taxon>
        <taxon>Methanobacteriati</taxon>
        <taxon>Methanobacteriota</taxon>
        <taxon>Methanomada group</taxon>
        <taxon>Methanococci</taxon>
        <taxon>Methanococcales</taxon>
        <taxon>Methanococcaceae</taxon>
        <taxon>Methanothermococcus</taxon>
    </lineage>
</organism>
<keyword evidence="3" id="KW-0812">Transmembrane</keyword>
<dbReference type="InterPro" id="IPR002758">
    <property type="entry name" value="Cation_antiport_E"/>
</dbReference>
<evidence type="ECO:0000256" key="2">
    <source>
        <dbReference type="ARBA" id="ARBA00022475"/>
    </source>
</evidence>
<dbReference type="PANTHER" id="PTHR34584:SF1">
    <property type="entry name" value="NA(+)_H(+) ANTIPORTER SUBUNIT E1"/>
    <property type="match status" value="1"/>
</dbReference>
<evidence type="ECO:0000256" key="1">
    <source>
        <dbReference type="ARBA" id="ARBA00004651"/>
    </source>
</evidence>
<evidence type="ECO:0000256" key="3">
    <source>
        <dbReference type="ARBA" id="ARBA00022692"/>
    </source>
</evidence>
<dbReference type="GO" id="GO:0005886">
    <property type="term" value="C:plasma membrane"/>
    <property type="evidence" value="ECO:0007669"/>
    <property type="project" value="UniProtKB-SubCell"/>
</dbReference>
<dbReference type="Proteomes" id="UP000623215">
    <property type="component" value="Unassembled WGS sequence"/>
</dbReference>
<keyword evidence="4" id="KW-1133">Transmembrane helix</keyword>